<protein>
    <submittedName>
        <fullName evidence="2">GNAT superfamily N-acetyltransferase</fullName>
    </submittedName>
</protein>
<dbReference type="Pfam" id="PF13508">
    <property type="entry name" value="Acetyltransf_7"/>
    <property type="match status" value="1"/>
</dbReference>
<dbReference type="AlphaFoldDB" id="A0A7W3PLB7"/>
<dbReference type="Proteomes" id="UP000526083">
    <property type="component" value="Unassembled WGS sequence"/>
</dbReference>
<dbReference type="GO" id="GO:0016747">
    <property type="term" value="F:acyltransferase activity, transferring groups other than amino-acyl groups"/>
    <property type="evidence" value="ECO:0007669"/>
    <property type="project" value="InterPro"/>
</dbReference>
<dbReference type="InterPro" id="IPR000182">
    <property type="entry name" value="GNAT_dom"/>
</dbReference>
<proteinExistence type="predicted"/>
<evidence type="ECO:0000313" key="3">
    <source>
        <dbReference type="Proteomes" id="UP000526083"/>
    </source>
</evidence>
<feature type="domain" description="N-acetyltransferase" evidence="1">
    <location>
        <begin position="8"/>
        <end position="158"/>
    </location>
</feature>
<dbReference type="EMBL" id="JACGWY010000001">
    <property type="protein sequence ID" value="MBA8815831.1"/>
    <property type="molecule type" value="Genomic_DNA"/>
</dbReference>
<dbReference type="RefSeq" id="WP_167048925.1">
    <property type="nucleotide sequence ID" value="NZ_JAAOZB010000002.1"/>
</dbReference>
<dbReference type="SUPFAM" id="SSF55729">
    <property type="entry name" value="Acyl-CoA N-acyltransferases (Nat)"/>
    <property type="match status" value="1"/>
</dbReference>
<organism evidence="2 3">
    <name type="scientific">Microbacterium halimionae</name>
    <dbReference type="NCBI Taxonomy" id="1526413"/>
    <lineage>
        <taxon>Bacteria</taxon>
        <taxon>Bacillati</taxon>
        <taxon>Actinomycetota</taxon>
        <taxon>Actinomycetes</taxon>
        <taxon>Micrococcales</taxon>
        <taxon>Microbacteriaceae</taxon>
        <taxon>Microbacterium</taxon>
    </lineage>
</organism>
<evidence type="ECO:0000259" key="1">
    <source>
        <dbReference type="PROSITE" id="PS51186"/>
    </source>
</evidence>
<gene>
    <name evidence="2" type="ORF">FHX48_000883</name>
</gene>
<dbReference type="Gene3D" id="3.40.630.30">
    <property type="match status" value="1"/>
</dbReference>
<keyword evidence="2" id="KW-0808">Transferase</keyword>
<keyword evidence="3" id="KW-1185">Reference proteome</keyword>
<accession>A0A7W3PLB7</accession>
<name>A0A7W3PLB7_9MICO</name>
<sequence>MARVHAESAASPPAQILLREYLAFRIERFPGGGYRPAPADPSAFVAPLGVFLILTDDNGGEVGCGGVRRIQIPGESGAVCFEIKHLYVRDSARGTGGGGMLLAALEQNARELGATDLVLDTHHSLDAAARLYARAGFAPIAAYNDNPNATVWLRKVLAKS</sequence>
<reference evidence="2 3" key="1">
    <citation type="submission" date="2020-07" db="EMBL/GenBank/DDBJ databases">
        <title>Sequencing the genomes of 1000 actinobacteria strains.</title>
        <authorList>
            <person name="Klenk H.-P."/>
        </authorList>
    </citation>
    <scope>NUCLEOTIDE SEQUENCE [LARGE SCALE GENOMIC DNA]</scope>
    <source>
        <strain evidence="2 3">DSM 27576</strain>
    </source>
</reference>
<comment type="caution">
    <text evidence="2">The sequence shown here is derived from an EMBL/GenBank/DDBJ whole genome shotgun (WGS) entry which is preliminary data.</text>
</comment>
<dbReference type="PANTHER" id="PTHR43305:SF1">
    <property type="entry name" value="FAMILY N-ACETYLTRANSFERASE, PUTATIVE (AFU_ORTHOLOGUE AFUA_2G01380)-RELATED"/>
    <property type="match status" value="1"/>
</dbReference>
<dbReference type="InterPro" id="IPR052777">
    <property type="entry name" value="Acetyltransferase_Enz"/>
</dbReference>
<dbReference type="InterPro" id="IPR016181">
    <property type="entry name" value="Acyl_CoA_acyltransferase"/>
</dbReference>
<dbReference type="PANTHER" id="PTHR43305">
    <property type="entry name" value="FAMILY N-ACETYLTRANSFERASE, PUTATIVE (AFU_ORTHOLOGUE AFUA_2G01380)-RELATED"/>
    <property type="match status" value="1"/>
</dbReference>
<evidence type="ECO:0000313" key="2">
    <source>
        <dbReference type="EMBL" id="MBA8815831.1"/>
    </source>
</evidence>
<dbReference type="PROSITE" id="PS51186">
    <property type="entry name" value="GNAT"/>
    <property type="match status" value="1"/>
</dbReference>
<dbReference type="CDD" id="cd04301">
    <property type="entry name" value="NAT_SF"/>
    <property type="match status" value="1"/>
</dbReference>